<gene>
    <name evidence="2" type="ordered locus">Glov_3372</name>
</gene>
<dbReference type="Proteomes" id="UP000002420">
    <property type="component" value="Chromosome"/>
</dbReference>
<organism evidence="2 3">
    <name type="scientific">Trichlorobacter lovleyi (strain ATCC BAA-1151 / DSM 17278 / SZ)</name>
    <name type="common">Geobacter lovleyi</name>
    <dbReference type="NCBI Taxonomy" id="398767"/>
    <lineage>
        <taxon>Bacteria</taxon>
        <taxon>Pseudomonadati</taxon>
        <taxon>Thermodesulfobacteriota</taxon>
        <taxon>Desulfuromonadia</taxon>
        <taxon>Geobacterales</taxon>
        <taxon>Geobacteraceae</taxon>
        <taxon>Trichlorobacter</taxon>
    </lineage>
</organism>
<protein>
    <submittedName>
        <fullName evidence="2">Uncharacterized protein</fullName>
    </submittedName>
</protein>
<dbReference type="AlphaFoldDB" id="B3EBN9"/>
<dbReference type="KEGG" id="glo:Glov_3372"/>
<evidence type="ECO:0000256" key="1">
    <source>
        <dbReference type="SAM" id="MobiDB-lite"/>
    </source>
</evidence>
<name>B3EBN9_TRIL1</name>
<accession>B3EBN9</accession>
<dbReference type="OrthoDB" id="5397465at2"/>
<feature type="region of interest" description="Disordered" evidence="1">
    <location>
        <begin position="15"/>
        <end position="57"/>
    </location>
</feature>
<dbReference type="RefSeq" id="WP_012471402.1">
    <property type="nucleotide sequence ID" value="NC_010814.1"/>
</dbReference>
<keyword evidence="3" id="KW-1185">Reference proteome</keyword>
<evidence type="ECO:0000313" key="2">
    <source>
        <dbReference type="EMBL" id="ACD97078.1"/>
    </source>
</evidence>
<dbReference type="HOGENOM" id="CLU_1287287_0_0_7"/>
<feature type="compositionally biased region" description="Low complexity" evidence="1">
    <location>
        <begin position="17"/>
        <end position="38"/>
    </location>
</feature>
<dbReference type="EMBL" id="CP001089">
    <property type="protein sequence ID" value="ACD97078.1"/>
    <property type="molecule type" value="Genomic_DNA"/>
</dbReference>
<proteinExistence type="predicted"/>
<reference evidence="2 3" key="1">
    <citation type="submission" date="2008-05" db="EMBL/GenBank/DDBJ databases">
        <title>Complete sequence of chromosome of Geobacter lovleyi SZ.</title>
        <authorList>
            <consortium name="US DOE Joint Genome Institute"/>
            <person name="Lucas S."/>
            <person name="Copeland A."/>
            <person name="Lapidus A."/>
            <person name="Glavina del Rio T."/>
            <person name="Dalin E."/>
            <person name="Tice H."/>
            <person name="Bruce D."/>
            <person name="Goodwin L."/>
            <person name="Pitluck S."/>
            <person name="Chertkov O."/>
            <person name="Meincke L."/>
            <person name="Brettin T."/>
            <person name="Detter J.C."/>
            <person name="Han C."/>
            <person name="Tapia R."/>
            <person name="Kuske C.R."/>
            <person name="Schmutz J."/>
            <person name="Larimer F."/>
            <person name="Land M."/>
            <person name="Hauser L."/>
            <person name="Kyrpides N."/>
            <person name="Mikhailova N."/>
            <person name="Sung Y."/>
            <person name="Fletcher K.E."/>
            <person name="Ritalahti K.M."/>
            <person name="Loeffler F.E."/>
            <person name="Richardson P."/>
        </authorList>
    </citation>
    <scope>NUCLEOTIDE SEQUENCE [LARGE SCALE GENOMIC DNA]</scope>
    <source>
        <strain evidence="3">ATCC BAA-1151 / DSM 17278 / SZ</strain>
    </source>
</reference>
<dbReference type="STRING" id="398767.Glov_3372"/>
<evidence type="ECO:0000313" key="3">
    <source>
        <dbReference type="Proteomes" id="UP000002420"/>
    </source>
</evidence>
<sequence length="214" mass="23370">MEVQTSNGVNTAYLSVQQTTSQKQAQQSQQTQTAETQQNTPDSMALNPAAQPADQVKLSSSVTVKNLDTVKAIEQMHTRMNQLVKGTRETNEALNKAAEQVNFMQGNLTSIIKNFPPFPIDSKERQELLMSYTSIRQEMMKMTIPQPPPPMYEQVKHEWDKTVGQNGQMLSSAVPALETTSSDTQVNEAAVQLENASAGLANLSSSVTKALIGG</sequence>